<accession>A0ABT1QF86</accession>
<dbReference type="EMBL" id="JANFQF010000011">
    <property type="protein sequence ID" value="MCQ4120405.1"/>
    <property type="molecule type" value="Genomic_DNA"/>
</dbReference>
<comment type="caution">
    <text evidence="1">The sequence shown here is derived from an EMBL/GenBank/DDBJ whole genome shotgun (WGS) entry which is preliminary data.</text>
</comment>
<gene>
    <name evidence="1" type="ORF">NOF53_14695</name>
</gene>
<keyword evidence="2" id="KW-1185">Reference proteome</keyword>
<name>A0ABT1QF86_9NOCA</name>
<organism evidence="1 2">
    <name type="scientific">Rhodococcus tibetensis</name>
    <dbReference type="NCBI Taxonomy" id="2965064"/>
    <lineage>
        <taxon>Bacteria</taxon>
        <taxon>Bacillati</taxon>
        <taxon>Actinomycetota</taxon>
        <taxon>Actinomycetes</taxon>
        <taxon>Mycobacteriales</taxon>
        <taxon>Nocardiaceae</taxon>
        <taxon>Rhodococcus</taxon>
    </lineage>
</organism>
<protein>
    <submittedName>
        <fullName evidence="1">HK97 gp10 family phage protein</fullName>
    </submittedName>
</protein>
<proteinExistence type="predicted"/>
<reference evidence="1 2" key="1">
    <citation type="submission" date="2022-07" db="EMBL/GenBank/DDBJ databases">
        <title>Degradation activity of malathion, p-nitrophenol and potential low-temperature adaptation strategy of Rhodococcus sp. FXJ9.536.</title>
        <authorList>
            <person name="Huang J."/>
            <person name="Huang Y."/>
        </authorList>
    </citation>
    <scope>NUCLEOTIDE SEQUENCE [LARGE SCALE GENOMIC DNA]</scope>
    <source>
        <strain evidence="1 2">FXJ9.536</strain>
    </source>
</reference>
<evidence type="ECO:0000313" key="2">
    <source>
        <dbReference type="Proteomes" id="UP001524501"/>
    </source>
</evidence>
<evidence type="ECO:0000313" key="1">
    <source>
        <dbReference type="EMBL" id="MCQ4120405.1"/>
    </source>
</evidence>
<dbReference type="RefSeq" id="WP_255969690.1">
    <property type="nucleotide sequence ID" value="NZ_JANFQF010000011.1"/>
</dbReference>
<dbReference type="Proteomes" id="UP001524501">
    <property type="component" value="Unassembled WGS sequence"/>
</dbReference>
<sequence>MAALFELVGADQLRRTLRAAGRGMDELKAINRGAADTVAGASRARVPRVSGRLDQSIRAAGTARAGIVRAGKKSVPYAGPIHWGWPARNIRAQPFILNAAEATEPAWTSAYMRHVERLLDQVEGT</sequence>